<dbReference type="AlphaFoldDB" id="A0A0P1IAG4"/>
<dbReference type="EMBL" id="CYTW01000002">
    <property type="protein sequence ID" value="CUK01703.1"/>
    <property type="molecule type" value="Genomic_DNA"/>
</dbReference>
<protein>
    <submittedName>
        <fullName evidence="3">Uncharacterized protein</fullName>
    </submittedName>
</protein>
<evidence type="ECO:0000313" key="3">
    <source>
        <dbReference type="EMBL" id="CUK01703.1"/>
    </source>
</evidence>
<reference evidence="4" key="1">
    <citation type="submission" date="2015-09" db="EMBL/GenBank/DDBJ databases">
        <authorList>
            <person name="Rodrigo-Torres Lidia"/>
            <person name="Arahal R.David."/>
        </authorList>
    </citation>
    <scope>NUCLEOTIDE SEQUENCE [LARGE SCALE GENOMIC DNA]</scope>
    <source>
        <strain evidence="4">CECT 7735</strain>
    </source>
</reference>
<gene>
    <name evidence="3" type="ORF">PH7735_02486</name>
</gene>
<dbReference type="PANTHER" id="PTHR39199">
    <property type="entry name" value="BLR5128 PROTEIN"/>
    <property type="match status" value="1"/>
</dbReference>
<dbReference type="InterPro" id="IPR018717">
    <property type="entry name" value="DUF2241"/>
</dbReference>
<evidence type="ECO:0000259" key="2">
    <source>
        <dbReference type="Pfam" id="PF13840"/>
    </source>
</evidence>
<dbReference type="PANTHER" id="PTHR39199:SF1">
    <property type="entry name" value="BLR5128 PROTEIN"/>
    <property type="match status" value="1"/>
</dbReference>
<dbReference type="SUPFAM" id="SSF55021">
    <property type="entry name" value="ACT-like"/>
    <property type="match status" value="2"/>
</dbReference>
<dbReference type="Gene3D" id="3.30.2130.10">
    <property type="entry name" value="VC0802-like"/>
    <property type="match status" value="1"/>
</dbReference>
<dbReference type="Pfam" id="PF10000">
    <property type="entry name" value="ACT_3"/>
    <property type="match status" value="1"/>
</dbReference>
<organism evidence="3 4">
    <name type="scientific">Shimia thalassica</name>
    <dbReference type="NCBI Taxonomy" id="1715693"/>
    <lineage>
        <taxon>Bacteria</taxon>
        <taxon>Pseudomonadati</taxon>
        <taxon>Pseudomonadota</taxon>
        <taxon>Alphaproteobacteria</taxon>
        <taxon>Rhodobacterales</taxon>
        <taxon>Roseobacteraceae</taxon>
    </lineage>
</organism>
<dbReference type="STRING" id="1715693.PH7735_02486"/>
<feature type="domain" description="CASTOR ACT" evidence="2">
    <location>
        <begin position="74"/>
        <end position="129"/>
    </location>
</feature>
<proteinExistence type="predicted"/>
<name>A0A0P1IAG4_9RHOB</name>
<dbReference type="RefSeq" id="WP_058311651.1">
    <property type="nucleotide sequence ID" value="NZ_CYTW01000002.1"/>
</dbReference>
<evidence type="ECO:0000313" key="4">
    <source>
        <dbReference type="Proteomes" id="UP000051870"/>
    </source>
</evidence>
<dbReference type="Proteomes" id="UP000051870">
    <property type="component" value="Unassembled WGS sequence"/>
</dbReference>
<keyword evidence="4" id="KW-1185">Reference proteome</keyword>
<accession>A0A0P1IAG4</accession>
<dbReference type="GeneID" id="83881505"/>
<dbReference type="Pfam" id="PF13840">
    <property type="entry name" value="ACT_7"/>
    <property type="match status" value="1"/>
</dbReference>
<dbReference type="InterPro" id="IPR027795">
    <property type="entry name" value="CASTOR_ACT_dom"/>
</dbReference>
<dbReference type="InterPro" id="IPR045865">
    <property type="entry name" value="ACT-like_dom_sf"/>
</dbReference>
<sequence length="139" mass="14570">MPDVVTTAQDMIAGMSPELRAGRFVFASVTDTAQAAELASHAISVFREDEGVSLLLPLETTEQAGLPVDLVMQCITLNVYSSLEGTGLTAAVSTALAEQGIPCNMVAAFHHDHVFVPEDQSDAALDVLRALQSSAAPDT</sequence>
<evidence type="ECO:0000259" key="1">
    <source>
        <dbReference type="Pfam" id="PF10000"/>
    </source>
</evidence>
<feature type="domain" description="DUF2241" evidence="1">
    <location>
        <begin position="9"/>
        <end position="71"/>
    </location>
</feature>